<dbReference type="InterPro" id="IPR020605">
    <property type="entry name" value="Octanoyltransferase_CS"/>
</dbReference>
<comment type="catalytic activity">
    <reaction evidence="5 6">
        <text>octanoyl-[ACP] + L-lysyl-[protein] = N(6)-octanoyl-L-lysyl-[protein] + holo-[ACP] + H(+)</text>
        <dbReference type="Rhea" id="RHEA:17665"/>
        <dbReference type="Rhea" id="RHEA-COMP:9636"/>
        <dbReference type="Rhea" id="RHEA-COMP:9685"/>
        <dbReference type="Rhea" id="RHEA-COMP:9752"/>
        <dbReference type="Rhea" id="RHEA-COMP:9928"/>
        <dbReference type="ChEBI" id="CHEBI:15378"/>
        <dbReference type="ChEBI" id="CHEBI:29969"/>
        <dbReference type="ChEBI" id="CHEBI:64479"/>
        <dbReference type="ChEBI" id="CHEBI:78463"/>
        <dbReference type="ChEBI" id="CHEBI:78809"/>
        <dbReference type="EC" id="2.3.1.181"/>
    </reaction>
</comment>
<dbReference type="AlphaFoldDB" id="A0A1V2I811"/>
<dbReference type="InterPro" id="IPR004143">
    <property type="entry name" value="BPL_LPL_catalytic"/>
</dbReference>
<dbReference type="EMBL" id="MOMC01000040">
    <property type="protein sequence ID" value="ONH28361.1"/>
    <property type="molecule type" value="Genomic_DNA"/>
</dbReference>
<keyword evidence="13" id="KW-1185">Reference proteome</keyword>
<dbReference type="Pfam" id="PF21948">
    <property type="entry name" value="LplA-B_cat"/>
    <property type="match status" value="1"/>
</dbReference>
<dbReference type="InterPro" id="IPR000544">
    <property type="entry name" value="Octanoyltransferase"/>
</dbReference>
<comment type="caution">
    <text evidence="12">The sequence shown here is derived from an EMBL/GenBank/DDBJ whole genome shotgun (WGS) entry which is preliminary data.</text>
</comment>
<gene>
    <name evidence="5" type="primary">lipB</name>
    <name evidence="12" type="ORF">BL253_19385</name>
</gene>
<feature type="region of interest" description="Disordered" evidence="10">
    <location>
        <begin position="208"/>
        <end position="233"/>
    </location>
</feature>
<evidence type="ECO:0000256" key="4">
    <source>
        <dbReference type="ARBA" id="ARBA00024732"/>
    </source>
</evidence>
<dbReference type="Proteomes" id="UP000188929">
    <property type="component" value="Unassembled WGS sequence"/>
</dbReference>
<evidence type="ECO:0000256" key="8">
    <source>
        <dbReference type="PIRSR" id="PIRSR016262-2"/>
    </source>
</evidence>
<keyword evidence="5" id="KW-0963">Cytoplasm</keyword>
<keyword evidence="2 5" id="KW-0808">Transferase</keyword>
<dbReference type="PANTHER" id="PTHR10993:SF7">
    <property type="entry name" value="LIPOYLTRANSFERASE 2, MITOCHONDRIAL-RELATED"/>
    <property type="match status" value="1"/>
</dbReference>
<evidence type="ECO:0000256" key="5">
    <source>
        <dbReference type="HAMAP-Rule" id="MF_00013"/>
    </source>
</evidence>
<dbReference type="PROSITE" id="PS01313">
    <property type="entry name" value="LIPB"/>
    <property type="match status" value="1"/>
</dbReference>
<dbReference type="HAMAP" id="MF_00013">
    <property type="entry name" value="LipB"/>
    <property type="match status" value="1"/>
</dbReference>
<evidence type="ECO:0000313" key="12">
    <source>
        <dbReference type="EMBL" id="ONH28361.1"/>
    </source>
</evidence>
<dbReference type="PIRSF" id="PIRSF016262">
    <property type="entry name" value="LPLase"/>
    <property type="match status" value="1"/>
</dbReference>
<dbReference type="CDD" id="cd16444">
    <property type="entry name" value="LipB"/>
    <property type="match status" value="1"/>
</dbReference>
<evidence type="ECO:0000259" key="11">
    <source>
        <dbReference type="PROSITE" id="PS51733"/>
    </source>
</evidence>
<dbReference type="GO" id="GO:0033819">
    <property type="term" value="F:lipoyl(octanoyl) transferase activity"/>
    <property type="evidence" value="ECO:0007669"/>
    <property type="project" value="UniProtKB-EC"/>
</dbReference>
<comment type="miscellaneous">
    <text evidence="5">In the reaction, the free carboxyl group of octanoic acid is attached via an amide linkage to the epsilon-amino group of a specific lysine residue of lipoyl domains of lipoate-dependent enzymes.</text>
</comment>
<dbReference type="UniPathway" id="UPA00538">
    <property type="reaction ID" value="UER00592"/>
</dbReference>
<dbReference type="PROSITE" id="PS51733">
    <property type="entry name" value="BPL_LPL_CATALYTIC"/>
    <property type="match status" value="1"/>
</dbReference>
<dbReference type="PANTHER" id="PTHR10993">
    <property type="entry name" value="OCTANOYLTRANSFERASE"/>
    <property type="match status" value="1"/>
</dbReference>
<reference evidence="13" key="1">
    <citation type="submission" date="2016-10" db="EMBL/GenBank/DDBJ databases">
        <title>Frankia sp. NRRL B-16386 Genome sequencing.</title>
        <authorList>
            <person name="Ghodhbane-Gtari F."/>
            <person name="Swanson E."/>
            <person name="Gueddou A."/>
            <person name="Hezbri K."/>
            <person name="Ktari K."/>
            <person name="Nouioui I."/>
            <person name="Morris K."/>
            <person name="Simpson S."/>
            <person name="Abebe-Akele F."/>
            <person name="Thomas K."/>
            <person name="Gtari M."/>
            <person name="Tisa L.S."/>
        </authorList>
    </citation>
    <scope>NUCLEOTIDE SEQUENCE [LARGE SCALE GENOMIC DNA]</scope>
    <source>
        <strain evidence="13">NRRL B-16386</strain>
    </source>
</reference>
<comment type="function">
    <text evidence="4 5 6">Catalyzes the transfer of endogenously produced octanoic acid from octanoyl-acyl-carrier-protein onto the lipoyl domains of lipoate-dependent enzymes. Lipoyl-ACP can also act as a substrate although octanoyl-ACP is likely to be the physiological substrate.</text>
</comment>
<dbReference type="InterPro" id="IPR045864">
    <property type="entry name" value="aa-tRNA-synth_II/BPL/LPL"/>
</dbReference>
<evidence type="ECO:0000256" key="2">
    <source>
        <dbReference type="ARBA" id="ARBA00022679"/>
    </source>
</evidence>
<dbReference type="NCBIfam" id="NF010925">
    <property type="entry name" value="PRK14345.1"/>
    <property type="match status" value="1"/>
</dbReference>
<feature type="site" description="Lowers pKa of active site Cys" evidence="5 9">
    <location>
        <position position="131"/>
    </location>
</feature>
<protein>
    <recommendedName>
        <fullName evidence="5 6">Octanoyltransferase</fullName>
        <ecNumber evidence="5 6">2.3.1.181</ecNumber>
    </recommendedName>
    <alternativeName>
        <fullName evidence="5">Lipoate-protein ligase B</fullName>
    </alternativeName>
    <alternativeName>
        <fullName evidence="5">Lipoyl/octanoyl transferase</fullName>
    </alternativeName>
    <alternativeName>
        <fullName evidence="5">Octanoyl-[acyl-carrier-protein]-protein N-octanoyltransferase</fullName>
    </alternativeName>
</protein>
<keyword evidence="3 5" id="KW-0012">Acyltransferase</keyword>
<dbReference type="Gene3D" id="3.30.930.10">
    <property type="entry name" value="Bira Bifunctional Protein, Domain 2"/>
    <property type="match status" value="1"/>
</dbReference>
<evidence type="ECO:0000256" key="1">
    <source>
        <dbReference type="ARBA" id="ARBA00004821"/>
    </source>
</evidence>
<feature type="active site" description="Acyl-thioester intermediate" evidence="5 7">
    <location>
        <position position="165"/>
    </location>
</feature>
<feature type="binding site" evidence="5 8">
    <location>
        <begin position="147"/>
        <end position="149"/>
    </location>
    <ligand>
        <name>substrate</name>
    </ligand>
</feature>
<feature type="binding site" evidence="5 8">
    <location>
        <begin position="134"/>
        <end position="136"/>
    </location>
    <ligand>
        <name>substrate</name>
    </ligand>
</feature>
<evidence type="ECO:0000256" key="6">
    <source>
        <dbReference type="PIRNR" id="PIRNR016262"/>
    </source>
</evidence>
<comment type="subcellular location">
    <subcellularLocation>
        <location evidence="5">Cytoplasm</location>
    </subcellularLocation>
</comment>
<dbReference type="EC" id="2.3.1.181" evidence="5 6"/>
<dbReference type="OrthoDB" id="9787061at2"/>
<organism evidence="12 13">
    <name type="scientific">Pseudofrankia asymbiotica</name>
    <dbReference type="NCBI Taxonomy" id="1834516"/>
    <lineage>
        <taxon>Bacteria</taxon>
        <taxon>Bacillati</taxon>
        <taxon>Actinomycetota</taxon>
        <taxon>Actinomycetes</taxon>
        <taxon>Frankiales</taxon>
        <taxon>Frankiaceae</taxon>
        <taxon>Pseudofrankia</taxon>
    </lineage>
</organism>
<evidence type="ECO:0000313" key="13">
    <source>
        <dbReference type="Proteomes" id="UP000188929"/>
    </source>
</evidence>
<accession>A0A1V2I811</accession>
<comment type="similarity">
    <text evidence="5 6">Belongs to the LipB family.</text>
</comment>
<feature type="domain" description="BPL/LPL catalytic" evidence="11">
    <location>
        <begin position="28"/>
        <end position="204"/>
    </location>
</feature>
<dbReference type="SUPFAM" id="SSF55681">
    <property type="entry name" value="Class II aaRS and biotin synthetases"/>
    <property type="match status" value="1"/>
</dbReference>
<evidence type="ECO:0000256" key="9">
    <source>
        <dbReference type="PIRSR" id="PIRSR016262-3"/>
    </source>
</evidence>
<dbReference type="GO" id="GO:0016874">
    <property type="term" value="F:ligase activity"/>
    <property type="evidence" value="ECO:0007669"/>
    <property type="project" value="UniProtKB-KW"/>
</dbReference>
<dbReference type="STRING" id="1834516.BL253_19385"/>
<feature type="binding site" evidence="5 8">
    <location>
        <begin position="66"/>
        <end position="73"/>
    </location>
    <ligand>
        <name>substrate</name>
    </ligand>
</feature>
<evidence type="ECO:0000256" key="7">
    <source>
        <dbReference type="PIRSR" id="PIRSR016262-1"/>
    </source>
</evidence>
<dbReference type="GO" id="GO:0005737">
    <property type="term" value="C:cytoplasm"/>
    <property type="evidence" value="ECO:0007669"/>
    <property type="project" value="UniProtKB-SubCell"/>
</dbReference>
<dbReference type="NCBIfam" id="TIGR00214">
    <property type="entry name" value="lipB"/>
    <property type="match status" value="1"/>
</dbReference>
<evidence type="ECO:0000256" key="10">
    <source>
        <dbReference type="SAM" id="MobiDB-lite"/>
    </source>
</evidence>
<proteinExistence type="inferred from homology"/>
<sequence length="233" mass="24718">MDVLRLSVVPYVEAWDLQRDLAARRAAGDAPDTLILLEHPDVYTAGRRTEAWERPVDGTPVVDVDRGGKITWHGPGQLVGYPIVALPRPLDVVAYVRALEDAMIAVCGEFGVPTHRVEGRSGVWTLDDERKLGAIGIRVRKGVTYHGVALNCCPDLGAFGRIVPCGITDASAGSLTGELGRTVTVAEVRPVVERHLLHHLGHFLAGGSPSEGDGAIRPAGAVRTAPEPAAVPA</sequence>
<evidence type="ECO:0000256" key="3">
    <source>
        <dbReference type="ARBA" id="ARBA00023315"/>
    </source>
</evidence>
<dbReference type="GO" id="GO:0009249">
    <property type="term" value="P:protein lipoylation"/>
    <property type="evidence" value="ECO:0007669"/>
    <property type="project" value="InterPro"/>
</dbReference>
<comment type="pathway">
    <text evidence="1 5 6">Protein modification; protein lipoylation via endogenous pathway; protein N(6)-(lipoyl)lysine from octanoyl-[acyl-carrier-protein]: step 1/2.</text>
</comment>
<keyword evidence="12" id="KW-0436">Ligase</keyword>
<name>A0A1V2I811_9ACTN</name>